<dbReference type="GO" id="GO:0003677">
    <property type="term" value="F:DNA binding"/>
    <property type="evidence" value="ECO:0007669"/>
    <property type="project" value="InterPro"/>
</dbReference>
<evidence type="ECO:0000313" key="10">
    <source>
        <dbReference type="Proteomes" id="UP000217199"/>
    </source>
</evidence>
<dbReference type="GO" id="GO:0006364">
    <property type="term" value="P:rRNA processing"/>
    <property type="evidence" value="ECO:0007669"/>
    <property type="project" value="InterPro"/>
</dbReference>
<dbReference type="SUPFAM" id="SSF54534">
    <property type="entry name" value="FKBP-like"/>
    <property type="match status" value="1"/>
</dbReference>
<sequence length="158" mass="16811">MAKKSGDKKSAPAKSGAKKSAGGDDETSKGSKSSLKPATAINVRHILCEKHSRAMEALEQIQSGQPFDKVAQTYSEDKAKAGGSLGWMSRGTMVGPFQEAAFALTPSTVSKPVISPLVKTTFGYHIIMVEGPSCDNPSFQSAQNTALFYSYYILLLGM</sequence>
<comment type="caution">
    <text evidence="9">The sequence shown here is derived from an EMBL/GenBank/DDBJ whole genome shotgun (WGS) entry which is preliminary data.</text>
</comment>
<evidence type="ECO:0000256" key="4">
    <source>
        <dbReference type="ARBA" id="ARBA00023235"/>
    </source>
</evidence>
<proteinExistence type="inferred from homology"/>
<keyword evidence="10" id="KW-1185">Reference proteome</keyword>
<evidence type="ECO:0000256" key="2">
    <source>
        <dbReference type="ARBA" id="ARBA00010242"/>
    </source>
</evidence>
<dbReference type="Proteomes" id="UP000217199">
    <property type="component" value="Unassembled WGS sequence"/>
</dbReference>
<reference evidence="9 10" key="1">
    <citation type="journal article" date="2017" name="Mol. Ecol.">
        <title>Comparative and population genomic landscape of Phellinus noxius: A hypervariable fungus causing root rot in trees.</title>
        <authorList>
            <person name="Chung C.L."/>
            <person name="Lee T.J."/>
            <person name="Akiba M."/>
            <person name="Lee H.H."/>
            <person name="Kuo T.H."/>
            <person name="Liu D."/>
            <person name="Ke H.M."/>
            <person name="Yokoi T."/>
            <person name="Roa M.B."/>
            <person name="Lu M.J."/>
            <person name="Chang Y.Y."/>
            <person name="Ann P.J."/>
            <person name="Tsai J.N."/>
            <person name="Chen C.Y."/>
            <person name="Tzean S.S."/>
            <person name="Ota Y."/>
            <person name="Hattori T."/>
            <person name="Sahashi N."/>
            <person name="Liou R.F."/>
            <person name="Kikuchi T."/>
            <person name="Tsai I.J."/>
        </authorList>
    </citation>
    <scope>NUCLEOTIDE SEQUENCE [LARGE SCALE GENOMIC DNA]</scope>
    <source>
        <strain evidence="9 10">FFPRI411160</strain>
    </source>
</reference>
<dbReference type="PANTHER" id="PTHR45995">
    <property type="match status" value="1"/>
</dbReference>
<feature type="region of interest" description="Disordered" evidence="7">
    <location>
        <begin position="1"/>
        <end position="36"/>
    </location>
</feature>
<dbReference type="Gene3D" id="3.10.50.40">
    <property type="match status" value="1"/>
</dbReference>
<evidence type="ECO:0000256" key="3">
    <source>
        <dbReference type="ARBA" id="ARBA00023110"/>
    </source>
</evidence>
<dbReference type="InterPro" id="IPR046357">
    <property type="entry name" value="PPIase_dom_sf"/>
</dbReference>
<keyword evidence="3 5" id="KW-0697">Rotamase</keyword>
<evidence type="ECO:0000256" key="5">
    <source>
        <dbReference type="PROSITE-ProRule" id="PRU00278"/>
    </source>
</evidence>
<accession>A0A286U6R1</accession>
<evidence type="ECO:0000256" key="6">
    <source>
        <dbReference type="RuleBase" id="RU363014"/>
    </source>
</evidence>
<comment type="similarity">
    <text evidence="2">Belongs to the PpiC/parvulin rotamase family. PIN4 subfamily.</text>
</comment>
<organism evidence="9 10">
    <name type="scientific">Pyrrhoderma noxium</name>
    <dbReference type="NCBI Taxonomy" id="2282107"/>
    <lineage>
        <taxon>Eukaryota</taxon>
        <taxon>Fungi</taxon>
        <taxon>Dikarya</taxon>
        <taxon>Basidiomycota</taxon>
        <taxon>Agaricomycotina</taxon>
        <taxon>Agaricomycetes</taxon>
        <taxon>Hymenochaetales</taxon>
        <taxon>Hymenochaetaceae</taxon>
        <taxon>Pyrrhoderma</taxon>
    </lineage>
</organism>
<dbReference type="InterPro" id="IPR000297">
    <property type="entry name" value="PPIase_PpiC"/>
</dbReference>
<dbReference type="EC" id="5.2.1.8" evidence="6"/>
<dbReference type="PROSITE" id="PS50198">
    <property type="entry name" value="PPIC_PPIASE_2"/>
    <property type="match status" value="1"/>
</dbReference>
<feature type="domain" description="PpiC" evidence="8">
    <location>
        <begin position="38"/>
        <end position="131"/>
    </location>
</feature>
<evidence type="ECO:0000256" key="7">
    <source>
        <dbReference type="SAM" id="MobiDB-lite"/>
    </source>
</evidence>
<dbReference type="OrthoDB" id="1911748at2759"/>
<evidence type="ECO:0000256" key="1">
    <source>
        <dbReference type="ARBA" id="ARBA00000971"/>
    </source>
</evidence>
<dbReference type="EMBL" id="NBII01000010">
    <property type="protein sequence ID" value="PAV15268.1"/>
    <property type="molecule type" value="Genomic_DNA"/>
</dbReference>
<gene>
    <name evidence="9" type="ORF">PNOK_0902900</name>
</gene>
<feature type="compositionally biased region" description="Basic and acidic residues" evidence="7">
    <location>
        <begin position="1"/>
        <end position="10"/>
    </location>
</feature>
<dbReference type="Pfam" id="PF00639">
    <property type="entry name" value="Rotamase"/>
    <property type="match status" value="1"/>
</dbReference>
<protein>
    <recommendedName>
        <fullName evidence="6">Peptidyl-prolyl cis-trans isomerase</fullName>
        <ecNumber evidence="6">5.2.1.8</ecNumber>
    </recommendedName>
</protein>
<dbReference type="InterPro" id="IPR043323">
    <property type="entry name" value="PIN4"/>
</dbReference>
<evidence type="ECO:0000259" key="8">
    <source>
        <dbReference type="PROSITE" id="PS50198"/>
    </source>
</evidence>
<name>A0A286U6R1_9AGAM</name>
<evidence type="ECO:0000313" key="9">
    <source>
        <dbReference type="EMBL" id="PAV15268.1"/>
    </source>
</evidence>
<dbReference type="GO" id="GO:0003755">
    <property type="term" value="F:peptidyl-prolyl cis-trans isomerase activity"/>
    <property type="evidence" value="ECO:0007669"/>
    <property type="project" value="UniProtKB-UniRule"/>
</dbReference>
<comment type="catalytic activity">
    <reaction evidence="1 6">
        <text>[protein]-peptidylproline (omega=180) = [protein]-peptidylproline (omega=0)</text>
        <dbReference type="Rhea" id="RHEA:16237"/>
        <dbReference type="Rhea" id="RHEA-COMP:10747"/>
        <dbReference type="Rhea" id="RHEA-COMP:10748"/>
        <dbReference type="ChEBI" id="CHEBI:83833"/>
        <dbReference type="ChEBI" id="CHEBI:83834"/>
        <dbReference type="EC" id="5.2.1.8"/>
    </reaction>
</comment>
<dbReference type="STRING" id="2282107.A0A286U6R1"/>
<dbReference type="InParanoid" id="A0A286U6R1"/>
<keyword evidence="4 5" id="KW-0413">Isomerase</keyword>
<dbReference type="AlphaFoldDB" id="A0A286U6R1"/>